<dbReference type="EMBL" id="CP017111">
    <property type="protein sequence ID" value="AOO65979.1"/>
    <property type="molecule type" value="Genomic_DNA"/>
</dbReference>
<dbReference type="InterPro" id="IPR029044">
    <property type="entry name" value="Nucleotide-diphossugar_trans"/>
</dbReference>
<proteinExistence type="predicted"/>
<reference evidence="4" key="1">
    <citation type="submission" date="2016-08" db="EMBL/GenBank/DDBJ databases">
        <title>Complete genome sequence of the organohalide-respiring Epsilonproteobacterium Sulfurospirillum halorespirans.</title>
        <authorList>
            <person name="Goris T."/>
            <person name="Zimmermann J."/>
            <person name="Schenz B."/>
            <person name="Lemos M."/>
            <person name="Hackermueller J."/>
            <person name="Diekert G."/>
        </authorList>
    </citation>
    <scope>NUCLEOTIDE SEQUENCE [LARGE SCALE GENOMIC DNA]</scope>
    <source>
        <strain>DSM 13726</strain>
        <strain evidence="4">PCE-M2</strain>
    </source>
</reference>
<dbReference type="STRING" id="1193502.SHALO_2218"/>
<name>A0A1D7TLV3_9BACT</name>
<gene>
    <name evidence="3" type="ORF">SHALO_2218</name>
</gene>
<dbReference type="Pfam" id="PF00535">
    <property type="entry name" value="Glycos_transf_2"/>
    <property type="match status" value="1"/>
</dbReference>
<sequence>MEPNKQLSIVIPTYNRAAFLDYSLEVHIPLCKEKNIQIFIFDNASTDNTKEVIEKWMLEYPYLSYSGSEINIGPDANFERALKYPDTNYVWLLSDTYQIPRGGIEYLFKIINNTDQDYDVVVFNLVEKIKIPTRNYQNQNDLLTDLGAVMTCAAINVYNKKLISNADFPRYYNSNFIQTGIIFESISNRNFHIQWIQDYSVNSLNHLTLQKTNWSHTPYALEIGCEKWANFIFSLPISYTVQAKTKCIMEFGKVSGLFTLRNLILLRALGILNINSLKRFDYLLAFTIDFPKILIYGLVLIPKNILKVIIFISIILLRRKNLKIFKTLFLEKR</sequence>
<dbReference type="PANTHER" id="PTHR22916:SF3">
    <property type="entry name" value="UDP-GLCNAC:BETAGAL BETA-1,3-N-ACETYLGLUCOSAMINYLTRANSFERASE-LIKE PROTEIN 1"/>
    <property type="match status" value="1"/>
</dbReference>
<keyword evidence="1" id="KW-1133">Transmembrane helix</keyword>
<evidence type="ECO:0000313" key="3">
    <source>
        <dbReference type="EMBL" id="AOO65979.1"/>
    </source>
</evidence>
<dbReference type="GO" id="GO:0016758">
    <property type="term" value="F:hexosyltransferase activity"/>
    <property type="evidence" value="ECO:0007669"/>
    <property type="project" value="UniProtKB-ARBA"/>
</dbReference>
<dbReference type="SUPFAM" id="SSF53448">
    <property type="entry name" value="Nucleotide-diphospho-sugar transferases"/>
    <property type="match status" value="1"/>
</dbReference>
<evidence type="ECO:0000313" key="4">
    <source>
        <dbReference type="Proteomes" id="UP000094609"/>
    </source>
</evidence>
<keyword evidence="1" id="KW-0472">Membrane</keyword>
<keyword evidence="4" id="KW-1185">Reference proteome</keyword>
<accession>A0A1D7TLV3</accession>
<evidence type="ECO:0000256" key="1">
    <source>
        <dbReference type="SAM" id="Phobius"/>
    </source>
</evidence>
<dbReference type="InterPro" id="IPR001173">
    <property type="entry name" value="Glyco_trans_2-like"/>
</dbReference>
<evidence type="ECO:0000259" key="2">
    <source>
        <dbReference type="Pfam" id="PF00535"/>
    </source>
</evidence>
<dbReference type="Gene3D" id="3.90.550.10">
    <property type="entry name" value="Spore Coat Polysaccharide Biosynthesis Protein SpsA, Chain A"/>
    <property type="match status" value="1"/>
</dbReference>
<feature type="domain" description="Glycosyltransferase 2-like" evidence="2">
    <location>
        <begin position="8"/>
        <end position="141"/>
    </location>
</feature>
<organism evidence="3 4">
    <name type="scientific">Sulfurospirillum halorespirans DSM 13726</name>
    <dbReference type="NCBI Taxonomy" id="1193502"/>
    <lineage>
        <taxon>Bacteria</taxon>
        <taxon>Pseudomonadati</taxon>
        <taxon>Campylobacterota</taxon>
        <taxon>Epsilonproteobacteria</taxon>
        <taxon>Campylobacterales</taxon>
        <taxon>Sulfurospirillaceae</taxon>
        <taxon>Sulfurospirillum</taxon>
    </lineage>
</organism>
<dbReference type="RefSeq" id="WP_069478591.1">
    <property type="nucleotide sequence ID" value="NZ_CP017111.1"/>
</dbReference>
<dbReference type="Proteomes" id="UP000094609">
    <property type="component" value="Chromosome"/>
</dbReference>
<feature type="transmembrane region" description="Helical" evidence="1">
    <location>
        <begin position="294"/>
        <end position="317"/>
    </location>
</feature>
<keyword evidence="3" id="KW-0808">Transferase</keyword>
<protein>
    <submittedName>
        <fullName evidence="3">RfbV-like glycosyltransferase</fullName>
    </submittedName>
</protein>
<keyword evidence="1" id="KW-0812">Transmembrane</keyword>
<dbReference type="PANTHER" id="PTHR22916">
    <property type="entry name" value="GLYCOSYLTRANSFERASE"/>
    <property type="match status" value="1"/>
</dbReference>
<dbReference type="KEGG" id="shal:SHALO_2218"/>
<dbReference type="AlphaFoldDB" id="A0A1D7TLV3"/>